<evidence type="ECO:0000256" key="4">
    <source>
        <dbReference type="ARBA" id="ARBA00022917"/>
    </source>
</evidence>
<organism evidence="7 8">
    <name type="scientific">Paenibacillus oryzisoli</name>
    <dbReference type="NCBI Taxonomy" id="1850517"/>
    <lineage>
        <taxon>Bacteria</taxon>
        <taxon>Bacillati</taxon>
        <taxon>Bacillota</taxon>
        <taxon>Bacilli</taxon>
        <taxon>Bacillales</taxon>
        <taxon>Paenibacillaceae</taxon>
        <taxon>Paenibacillus</taxon>
    </lineage>
</organism>
<dbReference type="GO" id="GO:0016740">
    <property type="term" value="F:transferase activity"/>
    <property type="evidence" value="ECO:0007669"/>
    <property type="project" value="UniProtKB-ARBA"/>
</dbReference>
<dbReference type="InterPro" id="IPR002314">
    <property type="entry name" value="aa-tRNA-synt_IIb"/>
</dbReference>
<dbReference type="GO" id="GO:0004812">
    <property type="term" value="F:aminoacyl-tRNA ligase activity"/>
    <property type="evidence" value="ECO:0007669"/>
    <property type="project" value="UniProtKB-KW"/>
</dbReference>
<keyword evidence="8" id="KW-1185">Reference proteome</keyword>
<dbReference type="InterPro" id="IPR045864">
    <property type="entry name" value="aa-tRNA-synth_II/BPL/LPL"/>
</dbReference>
<accession>A0A198A979</accession>
<keyword evidence="1" id="KW-0436">Ligase</keyword>
<dbReference type="EMBL" id="LYPB01000070">
    <property type="protein sequence ID" value="OAS17727.1"/>
    <property type="molecule type" value="Genomic_DNA"/>
</dbReference>
<evidence type="ECO:0000256" key="2">
    <source>
        <dbReference type="ARBA" id="ARBA00022741"/>
    </source>
</evidence>
<dbReference type="Pfam" id="PF00587">
    <property type="entry name" value="tRNA-synt_2b"/>
    <property type="match status" value="1"/>
</dbReference>
<evidence type="ECO:0000256" key="3">
    <source>
        <dbReference type="ARBA" id="ARBA00022840"/>
    </source>
</evidence>
<comment type="caution">
    <text evidence="7">The sequence shown here is derived from an EMBL/GenBank/DDBJ whole genome shotgun (WGS) entry which is preliminary data.</text>
</comment>
<keyword evidence="5" id="KW-0030">Aminoacyl-tRNA synthetase</keyword>
<dbReference type="AlphaFoldDB" id="A0A198A979"/>
<evidence type="ECO:0000313" key="8">
    <source>
        <dbReference type="Proteomes" id="UP000078454"/>
    </source>
</evidence>
<proteinExistence type="predicted"/>
<keyword evidence="2" id="KW-0547">Nucleotide-binding</keyword>
<sequence>MIKTYQTEGKLNVKQANSLLSKLVYSIEGISSCCLDDQTQEIVVDMLPEADVDTIERTISVLIEKERHNRIIGSRTYIESDEKVSTQQEEMHLIDDLFAADGSVRRGLAVTLFQQIDRLLQELSLHHNAQFRSYPSMIPLDILHKCRYIPTFPQNIHLVSEFPHRLEDLNKVREPGDLKNLARLSPYALSPAVCFHCYAEFSEKRLSNPLLLTARGTCYRHEAVWRLGRHRMNEFSMREIVMFGDSSFIETKRKHFMEDAWTLFESLGLRGRIETASDPFYFSEETAKGQHQLMGNMKYELVVEAGGGNGSFSIASFNNMEDSLCKSFDVLNDEYKPMHSGCIAFGIDRWVFALLCCYGGDYVKWPAAVKQKLEQPLNRFLGHLKTL</sequence>
<keyword evidence="4" id="KW-0648">Protein biosynthesis</keyword>
<keyword evidence="3" id="KW-0067">ATP-binding</keyword>
<evidence type="ECO:0000256" key="1">
    <source>
        <dbReference type="ARBA" id="ARBA00022598"/>
    </source>
</evidence>
<feature type="domain" description="Aminoacyl-transfer RNA synthetases class-II family profile" evidence="6">
    <location>
        <begin position="209"/>
        <end position="355"/>
    </location>
</feature>
<dbReference type="SUPFAM" id="SSF55681">
    <property type="entry name" value="Class II aaRS and biotin synthetases"/>
    <property type="match status" value="1"/>
</dbReference>
<dbReference type="GO" id="GO:0006418">
    <property type="term" value="P:tRNA aminoacylation for protein translation"/>
    <property type="evidence" value="ECO:0007669"/>
    <property type="project" value="InterPro"/>
</dbReference>
<dbReference type="Proteomes" id="UP000078454">
    <property type="component" value="Unassembled WGS sequence"/>
</dbReference>
<reference evidence="7 8" key="1">
    <citation type="submission" date="2016-05" db="EMBL/GenBank/DDBJ databases">
        <title>Paenibacillus sp. 1ZS3-15 nov., isolated from the rhizosphere soil.</title>
        <authorList>
            <person name="Zhang X.X."/>
            <person name="Zhang J."/>
        </authorList>
    </citation>
    <scope>NUCLEOTIDE SEQUENCE [LARGE SCALE GENOMIC DNA]</scope>
    <source>
        <strain evidence="7 8">1ZS3-15</strain>
    </source>
</reference>
<dbReference type="PROSITE" id="PS50862">
    <property type="entry name" value="AA_TRNA_LIGASE_II"/>
    <property type="match status" value="1"/>
</dbReference>
<evidence type="ECO:0000259" key="6">
    <source>
        <dbReference type="PROSITE" id="PS50862"/>
    </source>
</evidence>
<dbReference type="Gene3D" id="3.30.930.10">
    <property type="entry name" value="Bira Bifunctional Protein, Domain 2"/>
    <property type="match status" value="1"/>
</dbReference>
<gene>
    <name evidence="7" type="ORF">A8708_14635</name>
</gene>
<name>A0A198A979_9BACL</name>
<evidence type="ECO:0000256" key="5">
    <source>
        <dbReference type="ARBA" id="ARBA00023146"/>
    </source>
</evidence>
<dbReference type="STRING" id="1850517.A8708_14635"/>
<dbReference type="RefSeq" id="WP_068665308.1">
    <property type="nucleotide sequence ID" value="NZ_LYPB01000070.1"/>
</dbReference>
<evidence type="ECO:0000313" key="7">
    <source>
        <dbReference type="EMBL" id="OAS17727.1"/>
    </source>
</evidence>
<protein>
    <recommendedName>
        <fullName evidence="6">Aminoacyl-transfer RNA synthetases class-II family profile domain-containing protein</fullName>
    </recommendedName>
</protein>
<dbReference type="InterPro" id="IPR006195">
    <property type="entry name" value="aa-tRNA-synth_II"/>
</dbReference>
<dbReference type="GO" id="GO:0140096">
    <property type="term" value="F:catalytic activity, acting on a protein"/>
    <property type="evidence" value="ECO:0007669"/>
    <property type="project" value="UniProtKB-ARBA"/>
</dbReference>
<dbReference type="GO" id="GO:0005524">
    <property type="term" value="F:ATP binding"/>
    <property type="evidence" value="ECO:0007669"/>
    <property type="project" value="UniProtKB-KW"/>
</dbReference>
<dbReference type="OrthoDB" id="583154at2"/>